<sequence length="156" mass="18857">MRLYLFNDKKWQNFCMLRKIVDLRCKNNYQLKTIQMMERLTPQEENVMLLVWQLKECAIKDVVDQMEEPKPPYTTVASIFKNLESKRYLEKRRFGNVKVYKPLISEAAYKRHFLSGVVKSYFDNSYKELVSFFAKEQKITREELAEIIRLIEKNQK</sequence>
<dbReference type="PATRIC" id="fig|294710.3.peg.1352"/>
<dbReference type="InterPro" id="IPR036390">
    <property type="entry name" value="WH_DNA-bd_sf"/>
</dbReference>
<dbReference type="EMBL" id="LGGN01000180">
    <property type="protein sequence ID" value="KUK76957.1"/>
    <property type="molecule type" value="Genomic_DNA"/>
</dbReference>
<accession>A0A117M050</accession>
<name>A0A117M050_9BACT</name>
<dbReference type="GO" id="GO:0003677">
    <property type="term" value="F:DNA binding"/>
    <property type="evidence" value="ECO:0007669"/>
    <property type="project" value="UniProtKB-KW"/>
</dbReference>
<dbReference type="SUPFAM" id="SSF46785">
    <property type="entry name" value="Winged helix' DNA-binding domain"/>
    <property type="match status" value="1"/>
</dbReference>
<organism evidence="5 6">
    <name type="scientific">Proteiniphilum acetatigenes</name>
    <dbReference type="NCBI Taxonomy" id="294710"/>
    <lineage>
        <taxon>Bacteria</taxon>
        <taxon>Pseudomonadati</taxon>
        <taxon>Bacteroidota</taxon>
        <taxon>Bacteroidia</taxon>
        <taxon>Bacteroidales</taxon>
        <taxon>Dysgonomonadaceae</taxon>
        <taxon>Proteiniphilum</taxon>
    </lineage>
</organism>
<evidence type="ECO:0000313" key="6">
    <source>
        <dbReference type="Proteomes" id="UP000053860"/>
    </source>
</evidence>
<keyword evidence="4" id="KW-0804">Transcription</keyword>
<proteinExistence type="inferred from homology"/>
<evidence type="ECO:0000256" key="2">
    <source>
        <dbReference type="ARBA" id="ARBA00023015"/>
    </source>
</evidence>
<dbReference type="Gene3D" id="1.10.4040.10">
    <property type="entry name" value="Penicillinase repressor domain"/>
    <property type="match status" value="1"/>
</dbReference>
<evidence type="ECO:0000256" key="1">
    <source>
        <dbReference type="ARBA" id="ARBA00011046"/>
    </source>
</evidence>
<dbReference type="Proteomes" id="UP000053860">
    <property type="component" value="Unassembled WGS sequence"/>
</dbReference>
<protein>
    <submittedName>
        <fullName evidence="5">Uncharacterized protein</fullName>
    </submittedName>
</protein>
<comment type="similarity">
    <text evidence="1">Belongs to the BlaI transcriptional regulatory family.</text>
</comment>
<reference evidence="6" key="1">
    <citation type="journal article" date="2015" name="MBio">
        <title>Genome-Resolved Metagenomic Analysis Reveals Roles for Candidate Phyla and Other Microbial Community Members in Biogeochemical Transformations in Oil Reservoirs.</title>
        <authorList>
            <person name="Hu P."/>
            <person name="Tom L."/>
            <person name="Singh A."/>
            <person name="Thomas B.C."/>
            <person name="Baker B.J."/>
            <person name="Piceno Y.M."/>
            <person name="Andersen G.L."/>
            <person name="Banfield J.F."/>
        </authorList>
    </citation>
    <scope>NUCLEOTIDE SEQUENCE [LARGE SCALE GENOMIC DNA]</scope>
</reference>
<evidence type="ECO:0000256" key="4">
    <source>
        <dbReference type="ARBA" id="ARBA00023163"/>
    </source>
</evidence>
<evidence type="ECO:0000313" key="5">
    <source>
        <dbReference type="EMBL" id="KUK76957.1"/>
    </source>
</evidence>
<dbReference type="GO" id="GO:0045892">
    <property type="term" value="P:negative regulation of DNA-templated transcription"/>
    <property type="evidence" value="ECO:0007669"/>
    <property type="project" value="InterPro"/>
</dbReference>
<dbReference type="STRING" id="1123008.GCA_000380985_00862"/>
<gene>
    <name evidence="5" type="ORF">XD92_0982</name>
</gene>
<dbReference type="InterPro" id="IPR005650">
    <property type="entry name" value="BlaI_family"/>
</dbReference>
<keyword evidence="3" id="KW-0238">DNA-binding</keyword>
<dbReference type="AlphaFoldDB" id="A0A117M050"/>
<comment type="caution">
    <text evidence="5">The sequence shown here is derived from an EMBL/GenBank/DDBJ whole genome shotgun (WGS) entry which is preliminary data.</text>
</comment>
<keyword evidence="2" id="KW-0805">Transcription regulation</keyword>
<dbReference type="Pfam" id="PF03965">
    <property type="entry name" value="Penicillinase_R"/>
    <property type="match status" value="1"/>
</dbReference>
<dbReference type="Gene3D" id="1.10.10.10">
    <property type="entry name" value="Winged helix-like DNA-binding domain superfamily/Winged helix DNA-binding domain"/>
    <property type="match status" value="1"/>
</dbReference>
<dbReference type="InterPro" id="IPR036388">
    <property type="entry name" value="WH-like_DNA-bd_sf"/>
</dbReference>
<evidence type="ECO:0000256" key="3">
    <source>
        <dbReference type="ARBA" id="ARBA00023125"/>
    </source>
</evidence>